<reference evidence="1" key="2">
    <citation type="submission" date="2020-05" db="UniProtKB">
        <authorList>
            <consortium name="EnsemblMetazoa"/>
        </authorList>
    </citation>
    <scope>IDENTIFICATION</scope>
    <source>
        <strain evidence="1">IAEA</strain>
    </source>
</reference>
<dbReference type="AlphaFoldDB" id="A0A1B0AH22"/>
<protein>
    <submittedName>
        <fullName evidence="1">Uncharacterized protein</fullName>
    </submittedName>
</protein>
<dbReference type="VEuPathDB" id="VectorBase:GPAI045461"/>
<name>A0A1B0AH22_GLOPL</name>
<dbReference type="EnsemblMetazoa" id="GPAI045461-RA">
    <property type="protein sequence ID" value="GPAI045461-PA"/>
    <property type="gene ID" value="GPAI045461"/>
</dbReference>
<reference evidence="2" key="1">
    <citation type="submission" date="2014-03" db="EMBL/GenBank/DDBJ databases">
        <authorList>
            <person name="Aksoy S."/>
            <person name="Warren W."/>
            <person name="Wilson R.K."/>
        </authorList>
    </citation>
    <scope>NUCLEOTIDE SEQUENCE [LARGE SCALE GENOMIC DNA]</scope>
    <source>
        <strain evidence="2">IAEA</strain>
    </source>
</reference>
<accession>A0A1B0AH22</accession>
<proteinExistence type="predicted"/>
<organism evidence="1 2">
    <name type="scientific">Glossina pallidipes</name>
    <name type="common">Tsetse fly</name>
    <dbReference type="NCBI Taxonomy" id="7398"/>
    <lineage>
        <taxon>Eukaryota</taxon>
        <taxon>Metazoa</taxon>
        <taxon>Ecdysozoa</taxon>
        <taxon>Arthropoda</taxon>
        <taxon>Hexapoda</taxon>
        <taxon>Insecta</taxon>
        <taxon>Pterygota</taxon>
        <taxon>Neoptera</taxon>
        <taxon>Endopterygota</taxon>
        <taxon>Diptera</taxon>
        <taxon>Brachycera</taxon>
        <taxon>Muscomorpha</taxon>
        <taxon>Hippoboscoidea</taxon>
        <taxon>Glossinidae</taxon>
        <taxon>Glossina</taxon>
    </lineage>
</organism>
<dbReference type="Proteomes" id="UP000092445">
    <property type="component" value="Unassembled WGS sequence"/>
</dbReference>
<evidence type="ECO:0000313" key="1">
    <source>
        <dbReference type="EnsemblMetazoa" id="GPAI045461-PA"/>
    </source>
</evidence>
<sequence>MLTSISIQEDTFPLKFTQPQGAGCNKRFYDYGCAVERFKNTNKTSVISQIFTNNCLCKKKVLKSEEELHKYLSNPLLPVKNFKHATARAADISLGGTVPDSVPKVLITFDKPEGTDNPCEFSALTRNTYDVAGFKPDIYGMRESGKG</sequence>
<evidence type="ECO:0000313" key="2">
    <source>
        <dbReference type="Proteomes" id="UP000092445"/>
    </source>
</evidence>
<keyword evidence="2" id="KW-1185">Reference proteome</keyword>